<protein>
    <recommendedName>
        <fullName evidence="2">Pentapeptide repeat protein</fullName>
    </recommendedName>
</protein>
<organism evidence="1">
    <name type="scientific">Emiliania huxleyi</name>
    <name type="common">Coccolithophore</name>
    <name type="synonym">Pontosphaera huxleyi</name>
    <dbReference type="NCBI Taxonomy" id="2903"/>
    <lineage>
        <taxon>Eukaryota</taxon>
        <taxon>Haptista</taxon>
        <taxon>Haptophyta</taxon>
        <taxon>Prymnesiophyceae</taxon>
        <taxon>Isochrysidales</taxon>
        <taxon>Noelaerhabdaceae</taxon>
        <taxon>Emiliania</taxon>
    </lineage>
</organism>
<dbReference type="EMBL" id="HBIR01040523">
    <property type="protein sequence ID" value="CAE0572844.1"/>
    <property type="molecule type" value="Transcribed_RNA"/>
</dbReference>
<evidence type="ECO:0000313" key="1">
    <source>
        <dbReference type="EMBL" id="CAE0572844.1"/>
    </source>
</evidence>
<dbReference type="SUPFAM" id="SSF141571">
    <property type="entry name" value="Pentapeptide repeat-like"/>
    <property type="match status" value="1"/>
</dbReference>
<sequence length="204" mass="20707">MSSLLLCLSFAPPQGLRVAPVHATAAAAAAAASPRAADSSLFQRLPLAACAAAALIAWADPAMAVSGGGKDYSGFDLTGQDLGGQTLNGKEFRGTFAKGASFKDSKLRGCSFFKADMSEVDFSGADLSSASLEEAGLTGALMDGAVLESAYLTKTIADAESIKGADFTEAVMPLPTQKALCARADAIGKNPTTGADTRESLMCV</sequence>
<dbReference type="PANTHER" id="PTHR47200:SF2">
    <property type="entry name" value="THYLAKOID LUMENAL 15 KDA PROTEIN 1, CHLOROPLASTIC"/>
    <property type="match status" value="1"/>
</dbReference>
<accession>A0A6U8M0S3</accession>
<dbReference type="PANTHER" id="PTHR47200">
    <property type="entry name" value="THYLAKOID LUMENAL 15 KDA PROTEIN 1, CHLOROPLASTIC"/>
    <property type="match status" value="1"/>
</dbReference>
<gene>
    <name evidence="1" type="ORF">EHUX00137_LOCUS31609</name>
</gene>
<reference evidence="1" key="1">
    <citation type="submission" date="2021-01" db="EMBL/GenBank/DDBJ databases">
        <authorList>
            <person name="Corre E."/>
            <person name="Pelletier E."/>
            <person name="Niang G."/>
            <person name="Scheremetjew M."/>
            <person name="Finn R."/>
            <person name="Kale V."/>
            <person name="Holt S."/>
            <person name="Cochrane G."/>
            <person name="Meng A."/>
            <person name="Brown T."/>
            <person name="Cohen L."/>
        </authorList>
    </citation>
    <scope>NUCLEOTIDE SEQUENCE</scope>
    <source>
        <strain evidence="1">379</strain>
    </source>
</reference>
<name>A0A6U8M0S3_EMIHU</name>
<dbReference type="Gene3D" id="2.160.20.80">
    <property type="entry name" value="E3 ubiquitin-protein ligase SopA"/>
    <property type="match status" value="1"/>
</dbReference>
<proteinExistence type="predicted"/>
<dbReference type="InterPro" id="IPR044213">
    <property type="entry name" value="At2g44920-like"/>
</dbReference>
<dbReference type="AlphaFoldDB" id="A0A6U8M0S3"/>
<evidence type="ECO:0008006" key="2">
    <source>
        <dbReference type="Google" id="ProtNLM"/>
    </source>
</evidence>